<keyword evidence="4" id="KW-0812">Transmembrane</keyword>
<accession>A0A3L8PWY5</accession>
<organism evidence="9 10">
    <name type="scientific">Parashewanella curva</name>
    <dbReference type="NCBI Taxonomy" id="2338552"/>
    <lineage>
        <taxon>Bacteria</taxon>
        <taxon>Pseudomonadati</taxon>
        <taxon>Pseudomonadota</taxon>
        <taxon>Gammaproteobacteria</taxon>
        <taxon>Alteromonadales</taxon>
        <taxon>Shewanellaceae</taxon>
        <taxon>Parashewanella</taxon>
    </lineage>
</organism>
<keyword evidence="3" id="KW-1134">Transmembrane beta strand</keyword>
<keyword evidence="5 8" id="KW-0732">Signal</keyword>
<evidence type="ECO:0000313" key="10">
    <source>
        <dbReference type="Proteomes" id="UP000281474"/>
    </source>
</evidence>
<dbReference type="InterPro" id="IPR005017">
    <property type="entry name" value="OMPP1/FadL/TodX"/>
</dbReference>
<dbReference type="EMBL" id="QZEI01000026">
    <property type="protein sequence ID" value="RLV59811.1"/>
    <property type="molecule type" value="Genomic_DNA"/>
</dbReference>
<proteinExistence type="inferred from homology"/>
<dbReference type="PANTHER" id="PTHR35093">
    <property type="entry name" value="OUTER MEMBRANE PROTEIN NMB0088-RELATED"/>
    <property type="match status" value="1"/>
</dbReference>
<comment type="caution">
    <text evidence="9">The sequence shown here is derived from an EMBL/GenBank/DDBJ whole genome shotgun (WGS) entry which is preliminary data.</text>
</comment>
<dbReference type="GO" id="GO:0015483">
    <property type="term" value="F:long-chain fatty acid transporting porin activity"/>
    <property type="evidence" value="ECO:0007669"/>
    <property type="project" value="TreeGrafter"/>
</dbReference>
<evidence type="ECO:0000256" key="8">
    <source>
        <dbReference type="SAM" id="SignalP"/>
    </source>
</evidence>
<dbReference type="PANTHER" id="PTHR35093:SF1">
    <property type="entry name" value="OUTER MEMBRANE LONG-CHAIN FATTY ACID RECEPTOR FADL FAMILY"/>
    <property type="match status" value="1"/>
</dbReference>
<gene>
    <name evidence="9" type="ORF">D5018_10065</name>
</gene>
<dbReference type="SUPFAM" id="SSF56935">
    <property type="entry name" value="Porins"/>
    <property type="match status" value="1"/>
</dbReference>
<evidence type="ECO:0000313" key="9">
    <source>
        <dbReference type="EMBL" id="RLV59811.1"/>
    </source>
</evidence>
<reference evidence="9 10" key="1">
    <citation type="submission" date="2018-09" db="EMBL/GenBank/DDBJ databases">
        <title>Phylogeny of the Shewanellaceae, and recommendation for two new genera, Pseudoshewanella and Parashewanella.</title>
        <authorList>
            <person name="Wang G."/>
        </authorList>
    </citation>
    <scope>NUCLEOTIDE SEQUENCE [LARGE SCALE GENOMIC DNA]</scope>
    <source>
        <strain evidence="9 10">C51</strain>
    </source>
</reference>
<dbReference type="Pfam" id="PF03349">
    <property type="entry name" value="Toluene_X"/>
    <property type="match status" value="1"/>
</dbReference>
<dbReference type="OrthoDB" id="19849at2"/>
<evidence type="ECO:0000256" key="1">
    <source>
        <dbReference type="ARBA" id="ARBA00004571"/>
    </source>
</evidence>
<feature type="signal peptide" evidence="8">
    <location>
        <begin position="1"/>
        <end position="22"/>
    </location>
</feature>
<dbReference type="RefSeq" id="WP_121838874.1">
    <property type="nucleotide sequence ID" value="NZ_ML014775.1"/>
</dbReference>
<evidence type="ECO:0000256" key="3">
    <source>
        <dbReference type="ARBA" id="ARBA00022452"/>
    </source>
</evidence>
<dbReference type="GO" id="GO:0009279">
    <property type="term" value="C:cell outer membrane"/>
    <property type="evidence" value="ECO:0007669"/>
    <property type="project" value="UniProtKB-SubCell"/>
</dbReference>
<keyword evidence="7" id="KW-0998">Cell outer membrane</keyword>
<protein>
    <submittedName>
        <fullName evidence="9">Transporter</fullName>
    </submittedName>
</protein>
<comment type="similarity">
    <text evidence="2">Belongs to the OmpP1/FadL family.</text>
</comment>
<evidence type="ECO:0000256" key="7">
    <source>
        <dbReference type="ARBA" id="ARBA00023237"/>
    </source>
</evidence>
<dbReference type="Proteomes" id="UP000281474">
    <property type="component" value="Unassembled WGS sequence"/>
</dbReference>
<keyword evidence="10" id="KW-1185">Reference proteome</keyword>
<name>A0A3L8PWY5_9GAMM</name>
<dbReference type="Gene3D" id="2.40.160.60">
    <property type="entry name" value="Outer membrane protein transport protein (OMPP1/FadL/TodX)"/>
    <property type="match status" value="1"/>
</dbReference>
<dbReference type="AlphaFoldDB" id="A0A3L8PWY5"/>
<evidence type="ECO:0000256" key="5">
    <source>
        <dbReference type="ARBA" id="ARBA00022729"/>
    </source>
</evidence>
<comment type="subcellular location">
    <subcellularLocation>
        <location evidence="1">Cell outer membrane</location>
        <topology evidence="1">Multi-pass membrane protein</topology>
    </subcellularLocation>
</comment>
<evidence type="ECO:0000256" key="2">
    <source>
        <dbReference type="ARBA" id="ARBA00008163"/>
    </source>
</evidence>
<feature type="chain" id="PRO_5018157419" evidence="8">
    <location>
        <begin position="23"/>
        <end position="435"/>
    </location>
</feature>
<keyword evidence="6" id="KW-0472">Membrane</keyword>
<evidence type="ECO:0000256" key="4">
    <source>
        <dbReference type="ARBA" id="ARBA00022692"/>
    </source>
</evidence>
<evidence type="ECO:0000256" key="6">
    <source>
        <dbReference type="ARBA" id="ARBA00023136"/>
    </source>
</evidence>
<sequence length="435" mass="47592">MTNLKKLSFAIATTLLSTQTFAAGFQVNAQSANGIGRAWSGDAAIADNAAVLARNPAAMSMFKKRAFSGGITYAATDVEVRDVAWKTAPVSFGHNDSAAESKAIPNLFYIHPYSDKIAFGVGLFSNFGTGTDNKVILEQNPDRVMPTDLLGNTEVTTINLNGSISYKINEHVSLGFGLDIIRGGGKLSRKTTDPRQFPVCIKNTPNGDCQNVDLVNVDATGWGIGGIVGALFQLNENNRWGISYRVSPEFKAKGDLDLFAGGLTPASFDELILPLPNIFQVAGFHQVNDKFAVHYTAKLTQWSRFDQITLKGGKLGKNPVPDRPLKVYEWKDSWLYSVGGTYTINDTWKVRAGYMFDNSVIDKITSISLPDSDRNWYTAGVSYKLNESSTIDFGYANVRGKYTKVDEYSKPANANAIAFTKGSANYFSVQYSREF</sequence>